<accession>A0ABW8DAZ8</accession>
<dbReference type="EMBL" id="JBGORX010000010">
    <property type="protein sequence ID" value="MFJ1269886.1"/>
    <property type="molecule type" value="Genomic_DNA"/>
</dbReference>
<keyword evidence="3" id="KW-1185">Reference proteome</keyword>
<proteinExistence type="predicted"/>
<dbReference type="Proteomes" id="UP001615550">
    <property type="component" value="Unassembled WGS sequence"/>
</dbReference>
<feature type="region of interest" description="Disordered" evidence="1">
    <location>
        <begin position="31"/>
        <end position="60"/>
    </location>
</feature>
<dbReference type="RefSeq" id="WP_400188701.1">
    <property type="nucleotide sequence ID" value="NZ_JBGORX010000010.1"/>
</dbReference>
<reference evidence="2 3" key="1">
    <citation type="submission" date="2024-08" db="EMBL/GenBank/DDBJ databases">
        <title>Draft Genome Sequence of Legionella lytica strain DSB2004, Isolated From a Fire Sprinkler System.</title>
        <authorList>
            <person name="Everhart A.D."/>
            <person name="Kidane D.T."/>
            <person name="Farone A.L."/>
            <person name="Farone M.B."/>
        </authorList>
    </citation>
    <scope>NUCLEOTIDE SEQUENCE [LARGE SCALE GENOMIC DNA]</scope>
    <source>
        <strain evidence="2 3">DSB2004</strain>
    </source>
</reference>
<evidence type="ECO:0000313" key="2">
    <source>
        <dbReference type="EMBL" id="MFJ1269886.1"/>
    </source>
</evidence>
<protein>
    <recommendedName>
        <fullName evidence="4">Ankyrin repeat protein</fullName>
    </recommendedName>
</protein>
<evidence type="ECO:0000256" key="1">
    <source>
        <dbReference type="SAM" id="MobiDB-lite"/>
    </source>
</evidence>
<sequence length="196" mass="22558">MPTKLVRNKLGYGQKKAYIPGLPTIMEERGNWADEPDSISPSESYSSEAHSDEWWMEEDHSDETNEIVTTVLKNEENYTIYSALLSISSILQHTEPQEFKHYQAVFNRFLKDYPSYLNNVHSFLNEIKIIHSTQSPESVSCCFIFKKKAPVNSVTNKFILLMIHSAMQLDLASIQKIEEQLNDSINKESLLKVPSR</sequence>
<evidence type="ECO:0008006" key="4">
    <source>
        <dbReference type="Google" id="ProtNLM"/>
    </source>
</evidence>
<feature type="compositionally biased region" description="Low complexity" evidence="1">
    <location>
        <begin position="38"/>
        <end position="48"/>
    </location>
</feature>
<organism evidence="2 3">
    <name type="scientific">Legionella lytica</name>
    <dbReference type="NCBI Taxonomy" id="96232"/>
    <lineage>
        <taxon>Bacteria</taxon>
        <taxon>Pseudomonadati</taxon>
        <taxon>Pseudomonadota</taxon>
        <taxon>Gammaproteobacteria</taxon>
        <taxon>Legionellales</taxon>
        <taxon>Legionellaceae</taxon>
        <taxon>Legionella</taxon>
    </lineage>
</organism>
<name>A0ABW8DAZ8_9GAMM</name>
<comment type="caution">
    <text evidence="2">The sequence shown here is derived from an EMBL/GenBank/DDBJ whole genome shotgun (WGS) entry which is preliminary data.</text>
</comment>
<evidence type="ECO:0000313" key="3">
    <source>
        <dbReference type="Proteomes" id="UP001615550"/>
    </source>
</evidence>
<gene>
    <name evidence="2" type="ORF">ACD661_15090</name>
</gene>